<accession>N4ULJ0</accession>
<gene>
    <name evidence="2" type="ORF">FOC1_g10012054</name>
</gene>
<organism evidence="2 3">
    <name type="scientific">Fusarium oxysporum f. sp. cubense (strain race 1)</name>
    <name type="common">Panama disease fungus</name>
    <dbReference type="NCBI Taxonomy" id="1229664"/>
    <lineage>
        <taxon>Eukaryota</taxon>
        <taxon>Fungi</taxon>
        <taxon>Dikarya</taxon>
        <taxon>Ascomycota</taxon>
        <taxon>Pezizomycotina</taxon>
        <taxon>Sordariomycetes</taxon>
        <taxon>Hypocreomycetidae</taxon>
        <taxon>Hypocreales</taxon>
        <taxon>Nectriaceae</taxon>
        <taxon>Fusarium</taxon>
        <taxon>Fusarium oxysporum species complex</taxon>
    </lineage>
</organism>
<dbReference type="STRING" id="1229664.N4ULJ0"/>
<dbReference type="Proteomes" id="UP000016928">
    <property type="component" value="Unassembled WGS sequence"/>
</dbReference>
<evidence type="ECO:0000313" key="2">
    <source>
        <dbReference type="EMBL" id="ENH69696.1"/>
    </source>
</evidence>
<reference evidence="3" key="2">
    <citation type="journal article" date="2014" name="PLoS ONE">
        <title>Genome and Transcriptome Analysis of the Fungal Pathogen Fusarium oxysporum f. sp. cubense Causing Banana Vascular Wilt Disease.</title>
        <authorList>
            <person name="Guo L."/>
            <person name="Han L."/>
            <person name="Yang L."/>
            <person name="Zeng H."/>
            <person name="Fan D."/>
            <person name="Zhu Y."/>
            <person name="Feng Y."/>
            <person name="Wang G."/>
            <person name="Peng C."/>
            <person name="Jiang X."/>
            <person name="Zhou D."/>
            <person name="Ni P."/>
            <person name="Liang C."/>
            <person name="Liu L."/>
            <person name="Wang J."/>
            <person name="Mao C."/>
            <person name="Fang X."/>
            <person name="Peng M."/>
            <person name="Huang J."/>
        </authorList>
    </citation>
    <scope>NUCLEOTIDE SEQUENCE [LARGE SCALE GENOMIC DNA]</scope>
    <source>
        <strain evidence="3">race 1</strain>
    </source>
</reference>
<feature type="compositionally biased region" description="Low complexity" evidence="1">
    <location>
        <begin position="1"/>
        <end position="11"/>
    </location>
</feature>
<dbReference type="EMBL" id="KB730216">
    <property type="protein sequence ID" value="ENH69696.1"/>
    <property type="molecule type" value="Genomic_DNA"/>
</dbReference>
<evidence type="ECO:0000313" key="3">
    <source>
        <dbReference type="Proteomes" id="UP000016928"/>
    </source>
</evidence>
<proteinExistence type="predicted"/>
<reference evidence="3" key="1">
    <citation type="submission" date="2012-09" db="EMBL/GenBank/DDBJ databases">
        <title>Genome sequencing and comparative transcriptomics of race 1 and race 4 of banana pathogen: Fusarium oxysporum f. sp. cubense.</title>
        <authorList>
            <person name="Fang X."/>
            <person name="Huang J."/>
        </authorList>
    </citation>
    <scope>NUCLEOTIDE SEQUENCE [LARGE SCALE GENOMIC DNA]</scope>
    <source>
        <strain evidence="3">race 1</strain>
    </source>
</reference>
<dbReference type="OrthoDB" id="417125at2759"/>
<dbReference type="VEuPathDB" id="FungiDB:FOC1_g10012054"/>
<dbReference type="AlphaFoldDB" id="N4ULJ0"/>
<sequence>MSSDADASSSSPGEHGTSVQGDQAKTQPTMKAGTEVPEPERFAQETIRDYLLENVEEFHRLHELRRKGWETSGGDTHFKKQRAAADRCNANSTQFFYTMMKTIAKDLDKATGALNLSRVEQPALLDIAMSLPVEQGGHDIKMLDAQVNVEFRDITTLASDMGVTKDDVPLNFPGPYDFLFEKVLGDNEKFDLVFCDGHVLRTHPRAEWREPREATRLTLTQTALGLEHLNNCGTMVILMHKLDIDSAFAKEMVAMWKQRYKIATFGNDEEYAEMHRVTRETALVELEKFGEKYVAMGKKIWKTQADGLENAPFLKKHTKEQGKRRARE</sequence>
<protein>
    <submittedName>
        <fullName evidence="2">Uncharacterized protein</fullName>
    </submittedName>
</protein>
<name>N4ULJ0_FUSC1</name>
<feature type="region of interest" description="Disordered" evidence="1">
    <location>
        <begin position="1"/>
        <end position="41"/>
    </location>
</feature>
<dbReference type="OMA" id="KRWKRIW"/>
<feature type="compositionally biased region" description="Polar residues" evidence="1">
    <location>
        <begin position="17"/>
        <end position="29"/>
    </location>
</feature>
<dbReference type="HOGENOM" id="CLU_043071_0_0_1"/>
<evidence type="ECO:0000256" key="1">
    <source>
        <dbReference type="SAM" id="MobiDB-lite"/>
    </source>
</evidence>